<accession>A0A7V1PVC9</accession>
<dbReference type="EMBL" id="DRLD01000377">
    <property type="protein sequence ID" value="HED11683.1"/>
    <property type="molecule type" value="Genomic_DNA"/>
</dbReference>
<comment type="caution">
    <text evidence="1">The sequence shown here is derived from an EMBL/GenBank/DDBJ whole genome shotgun (WGS) entry which is preliminary data.</text>
</comment>
<dbReference type="AlphaFoldDB" id="A0A7V1PVC9"/>
<sequence>MDTPSAPFFLFYLYGEEGQSESMLLKAEKQEQRYRVRFKIKEDVSSLELHFINREERIVDSTFRFIIYNHNGQPARNSLARYALAYMDEVRDSLLRRELALYPGNYPVWQMYWANQKRLKVFEEFSLKDSVRAF</sequence>
<organism evidence="1">
    <name type="scientific">Caldithrix abyssi</name>
    <dbReference type="NCBI Taxonomy" id="187145"/>
    <lineage>
        <taxon>Bacteria</taxon>
        <taxon>Pseudomonadati</taxon>
        <taxon>Calditrichota</taxon>
        <taxon>Calditrichia</taxon>
        <taxon>Calditrichales</taxon>
        <taxon>Calditrichaceae</taxon>
        <taxon>Caldithrix</taxon>
    </lineage>
</organism>
<feature type="non-terminal residue" evidence="1">
    <location>
        <position position="134"/>
    </location>
</feature>
<evidence type="ECO:0000313" key="1">
    <source>
        <dbReference type="EMBL" id="HED11683.1"/>
    </source>
</evidence>
<name>A0A7V1PVC9_CALAY</name>
<gene>
    <name evidence="1" type="ORF">ENJ10_13405</name>
</gene>
<proteinExistence type="predicted"/>
<reference evidence="1" key="1">
    <citation type="journal article" date="2020" name="mSystems">
        <title>Genome- and Community-Level Interaction Insights into Carbon Utilization and Element Cycling Functions of Hydrothermarchaeota in Hydrothermal Sediment.</title>
        <authorList>
            <person name="Zhou Z."/>
            <person name="Liu Y."/>
            <person name="Xu W."/>
            <person name="Pan J."/>
            <person name="Luo Z.H."/>
            <person name="Li M."/>
        </authorList>
    </citation>
    <scope>NUCLEOTIDE SEQUENCE [LARGE SCALE GENOMIC DNA]</scope>
    <source>
        <strain evidence="1">HyVt-456</strain>
    </source>
</reference>
<dbReference type="Proteomes" id="UP000886005">
    <property type="component" value="Unassembled WGS sequence"/>
</dbReference>
<protein>
    <submittedName>
        <fullName evidence="1">Uncharacterized protein</fullName>
    </submittedName>
</protein>